<keyword evidence="1" id="KW-0472">Membrane</keyword>
<gene>
    <name evidence="2" type="ORF">UY48_C0009G0020</name>
</gene>
<evidence type="ECO:0000313" key="3">
    <source>
        <dbReference type="Proteomes" id="UP000034588"/>
    </source>
</evidence>
<reference evidence="2 3" key="1">
    <citation type="journal article" date="2015" name="Nature">
        <title>rRNA introns, odd ribosomes, and small enigmatic genomes across a large radiation of phyla.</title>
        <authorList>
            <person name="Brown C.T."/>
            <person name="Hug L.A."/>
            <person name="Thomas B.C."/>
            <person name="Sharon I."/>
            <person name="Castelle C.J."/>
            <person name="Singh A."/>
            <person name="Wilkins M.J."/>
            <person name="Williams K.H."/>
            <person name="Banfield J.F."/>
        </authorList>
    </citation>
    <scope>NUCLEOTIDE SEQUENCE [LARGE SCALE GENOMIC DNA]</scope>
</reference>
<dbReference type="AlphaFoldDB" id="A0A0G1YCW0"/>
<accession>A0A0G1YCW0</accession>
<name>A0A0G1YCW0_9BACT</name>
<dbReference type="Proteomes" id="UP000034588">
    <property type="component" value="Unassembled WGS sequence"/>
</dbReference>
<evidence type="ECO:0000256" key="1">
    <source>
        <dbReference type="SAM" id="Phobius"/>
    </source>
</evidence>
<proteinExistence type="predicted"/>
<organism evidence="2 3">
    <name type="scientific">Candidatus Gottesmanbacteria bacterium GW2011_GWB1_49_7</name>
    <dbReference type="NCBI Taxonomy" id="1618448"/>
    <lineage>
        <taxon>Bacteria</taxon>
        <taxon>Candidatus Gottesmaniibacteriota</taxon>
    </lineage>
</organism>
<feature type="transmembrane region" description="Helical" evidence="1">
    <location>
        <begin position="6"/>
        <end position="29"/>
    </location>
</feature>
<keyword evidence="1" id="KW-0812">Transmembrane</keyword>
<keyword evidence="1" id="KW-1133">Transmembrane helix</keyword>
<sequence>MTAVMVYVASCSFLVGLAGGAFAISTFYYRREVGKSMVTARDPSGRKYKFKMPNWNRFCHICGADSFKREKCDSGRHS</sequence>
<protein>
    <submittedName>
        <fullName evidence="2">Uncharacterized protein</fullName>
    </submittedName>
</protein>
<dbReference type="EMBL" id="LCQD01000009">
    <property type="protein sequence ID" value="KKW12787.1"/>
    <property type="molecule type" value="Genomic_DNA"/>
</dbReference>
<comment type="caution">
    <text evidence="2">The sequence shown here is derived from an EMBL/GenBank/DDBJ whole genome shotgun (WGS) entry which is preliminary data.</text>
</comment>
<evidence type="ECO:0000313" key="2">
    <source>
        <dbReference type="EMBL" id="KKW12787.1"/>
    </source>
</evidence>